<dbReference type="SMART" id="SM00830">
    <property type="entry name" value="CM_2"/>
    <property type="match status" value="1"/>
</dbReference>
<keyword evidence="1" id="KW-0413">Isomerase</keyword>
<sequence>MTLDEIRDEIREIDQEIIDLIDKRTALASDIAKIKKENDIPVRDMEQNKKVLSRATEMAVESGLDTGRVKKIFETLIEMNIEKQENLMGKGKLP</sequence>
<gene>
    <name evidence="3" type="ORF">AMET1_1244</name>
</gene>
<dbReference type="EMBL" id="MRZU01000004">
    <property type="protein sequence ID" value="OUJ18332.1"/>
    <property type="molecule type" value="Genomic_DNA"/>
</dbReference>
<dbReference type="GO" id="GO:0004106">
    <property type="term" value="F:chorismate mutase activity"/>
    <property type="evidence" value="ECO:0007669"/>
    <property type="project" value="InterPro"/>
</dbReference>
<dbReference type="Gene3D" id="1.20.59.10">
    <property type="entry name" value="Chorismate mutase"/>
    <property type="match status" value="1"/>
</dbReference>
<dbReference type="PANTHER" id="PTHR38041">
    <property type="entry name" value="CHORISMATE MUTASE"/>
    <property type="match status" value="1"/>
</dbReference>
<feature type="domain" description="Chorismate mutase" evidence="2">
    <location>
        <begin position="1"/>
        <end position="88"/>
    </location>
</feature>
<dbReference type="InterPro" id="IPR010950">
    <property type="entry name" value="Chorismate_mutase_arc"/>
</dbReference>
<dbReference type="PANTHER" id="PTHR38041:SF1">
    <property type="entry name" value="CHORISMATE MUTASE"/>
    <property type="match status" value="1"/>
</dbReference>
<name>A0A1Y3GA60_9EURY</name>
<evidence type="ECO:0000313" key="4">
    <source>
        <dbReference type="Proteomes" id="UP000195137"/>
    </source>
</evidence>
<dbReference type="RefSeq" id="WP_086637617.1">
    <property type="nucleotide sequence ID" value="NZ_MRZU01000004.1"/>
</dbReference>
<evidence type="ECO:0000259" key="2">
    <source>
        <dbReference type="PROSITE" id="PS51168"/>
    </source>
</evidence>
<dbReference type="GO" id="GO:0009697">
    <property type="term" value="P:salicylic acid biosynthetic process"/>
    <property type="evidence" value="ECO:0007669"/>
    <property type="project" value="TreeGrafter"/>
</dbReference>
<dbReference type="NCBIfam" id="TIGR01791">
    <property type="entry name" value="CM_archaeal"/>
    <property type="match status" value="1"/>
</dbReference>
<keyword evidence="4" id="KW-1185">Reference proteome</keyword>
<dbReference type="Pfam" id="PF01817">
    <property type="entry name" value="CM_2"/>
    <property type="match status" value="1"/>
</dbReference>
<dbReference type="InterPro" id="IPR002701">
    <property type="entry name" value="CM_II_prokaryot"/>
</dbReference>
<evidence type="ECO:0000256" key="1">
    <source>
        <dbReference type="ARBA" id="ARBA00023235"/>
    </source>
</evidence>
<accession>A0A1Y3GA60</accession>
<dbReference type="GO" id="GO:0046417">
    <property type="term" value="P:chorismate metabolic process"/>
    <property type="evidence" value="ECO:0007669"/>
    <property type="project" value="InterPro"/>
</dbReference>
<reference evidence="3 4" key="1">
    <citation type="submission" date="2016-12" db="EMBL/GenBank/DDBJ databases">
        <title>Discovery of methanogenic haloarchaea.</title>
        <authorList>
            <person name="Sorokin D.Y."/>
            <person name="Makarova K.S."/>
            <person name="Abbas B."/>
            <person name="Ferrer M."/>
            <person name="Golyshin P.N."/>
        </authorList>
    </citation>
    <scope>NUCLEOTIDE SEQUENCE [LARGE SCALE GENOMIC DNA]</scope>
    <source>
        <strain evidence="3">AMET1</strain>
    </source>
</reference>
<proteinExistence type="predicted"/>
<protein>
    <submittedName>
        <fullName evidence="3">Chorismate mutase</fullName>
    </submittedName>
</protein>
<dbReference type="SUPFAM" id="SSF48600">
    <property type="entry name" value="Chorismate mutase II"/>
    <property type="match status" value="1"/>
</dbReference>
<organism evidence="3 4">
    <name type="scientific">Methanonatronarchaeum thermophilum</name>
    <dbReference type="NCBI Taxonomy" id="1927129"/>
    <lineage>
        <taxon>Archaea</taxon>
        <taxon>Methanobacteriati</taxon>
        <taxon>Methanobacteriota</taxon>
        <taxon>Methanonatronarchaeia</taxon>
        <taxon>Methanonatronarchaeales</taxon>
        <taxon>Methanonatronarchaeaceae</taxon>
        <taxon>Methanonatronarchaeum</taxon>
    </lineage>
</organism>
<dbReference type="InterPro" id="IPR036263">
    <property type="entry name" value="Chorismate_II_sf"/>
</dbReference>
<dbReference type="PROSITE" id="PS51168">
    <property type="entry name" value="CHORISMATE_MUT_2"/>
    <property type="match status" value="1"/>
</dbReference>
<dbReference type="AlphaFoldDB" id="A0A1Y3GA60"/>
<dbReference type="InterPro" id="IPR051331">
    <property type="entry name" value="Chorismate_mutase-related"/>
</dbReference>
<dbReference type="OrthoDB" id="107004at2157"/>
<evidence type="ECO:0000313" key="3">
    <source>
        <dbReference type="EMBL" id="OUJ18332.1"/>
    </source>
</evidence>
<dbReference type="InterPro" id="IPR036979">
    <property type="entry name" value="CM_dom_sf"/>
</dbReference>
<dbReference type="Proteomes" id="UP000195137">
    <property type="component" value="Unassembled WGS sequence"/>
</dbReference>
<comment type="caution">
    <text evidence="3">The sequence shown here is derived from an EMBL/GenBank/DDBJ whole genome shotgun (WGS) entry which is preliminary data.</text>
</comment>